<dbReference type="Pfam" id="PF01844">
    <property type="entry name" value="HNH"/>
    <property type="match status" value="1"/>
</dbReference>
<dbReference type="SMART" id="SM00507">
    <property type="entry name" value="HNHc"/>
    <property type="match status" value="1"/>
</dbReference>
<dbReference type="InterPro" id="IPR003615">
    <property type="entry name" value="HNH_nuc"/>
</dbReference>
<evidence type="ECO:0000256" key="2">
    <source>
        <dbReference type="SAM" id="Phobius"/>
    </source>
</evidence>
<dbReference type="InterPro" id="IPR052892">
    <property type="entry name" value="NA-targeting_endonuclease"/>
</dbReference>
<dbReference type="GO" id="GO:0004519">
    <property type="term" value="F:endonuclease activity"/>
    <property type="evidence" value="ECO:0007669"/>
    <property type="project" value="UniProtKB-KW"/>
</dbReference>
<dbReference type="PANTHER" id="PTHR33877:SF2">
    <property type="entry name" value="OS07G0170200 PROTEIN"/>
    <property type="match status" value="1"/>
</dbReference>
<dbReference type="InterPro" id="IPR002711">
    <property type="entry name" value="HNH"/>
</dbReference>
<feature type="region of interest" description="Disordered" evidence="1">
    <location>
        <begin position="100"/>
        <end position="119"/>
    </location>
</feature>
<dbReference type="AlphaFoldDB" id="A0A6M3KG80"/>
<accession>A0A6M3KG80</accession>
<sequence>MSRPVDKSNKPVIRTADAHRRAACALVAATAIVVSLAWFFFLVEYHDAAQIRIQEAAQNVAAAVAAVAQRCPSPTEPGSSVIASVDEAGKLSCGIVEQPPLEPPIKKSQGDRHGKQRKGISKRTRFEVFKRDGFICQYCGAHPPGTLLHADHITAVANDGDNNMDNLVTACESCNLGKGAVRLDVVPQSLSEKAAQVQEREEQLRGYQEILEAKRDRIEGELWRVAELIEPGSATSGMDRGWTSSIRRFNDVLGVHVALEAADIARGKFPYGGRRAFLYFCGICWSKIKELENG</sequence>
<reference evidence="4" key="1">
    <citation type="submission" date="2020-03" db="EMBL/GenBank/DDBJ databases">
        <title>The deep terrestrial virosphere.</title>
        <authorList>
            <person name="Holmfeldt K."/>
            <person name="Nilsson E."/>
            <person name="Simone D."/>
            <person name="Lopez-Fernandez M."/>
            <person name="Wu X."/>
            <person name="de Brujin I."/>
            <person name="Lundin D."/>
            <person name="Andersson A."/>
            <person name="Bertilsson S."/>
            <person name="Dopson M."/>
        </authorList>
    </citation>
    <scope>NUCLEOTIDE SEQUENCE</scope>
    <source>
        <strain evidence="4">MM415A00613</strain>
    </source>
</reference>
<keyword evidence="4" id="KW-0378">Hydrolase</keyword>
<protein>
    <submittedName>
        <fullName evidence="4">Putative homing endonuclease</fullName>
    </submittedName>
</protein>
<proteinExistence type="predicted"/>
<dbReference type="CDD" id="cd00085">
    <property type="entry name" value="HNHc"/>
    <property type="match status" value="1"/>
</dbReference>
<organism evidence="4">
    <name type="scientific">viral metagenome</name>
    <dbReference type="NCBI Taxonomy" id="1070528"/>
    <lineage>
        <taxon>unclassified sequences</taxon>
        <taxon>metagenomes</taxon>
        <taxon>organismal metagenomes</taxon>
    </lineage>
</organism>
<name>A0A6M3KG80_9ZZZZ</name>
<feature type="transmembrane region" description="Helical" evidence="2">
    <location>
        <begin position="21"/>
        <end position="43"/>
    </location>
</feature>
<feature type="compositionally biased region" description="Basic and acidic residues" evidence="1">
    <location>
        <begin position="104"/>
        <end position="113"/>
    </location>
</feature>
<dbReference type="PANTHER" id="PTHR33877">
    <property type="entry name" value="SLL1193 PROTEIN"/>
    <property type="match status" value="1"/>
</dbReference>
<keyword evidence="2" id="KW-0472">Membrane</keyword>
<feature type="domain" description="HNH nuclease" evidence="3">
    <location>
        <begin position="123"/>
        <end position="176"/>
    </location>
</feature>
<dbReference type="Gene3D" id="1.10.30.50">
    <property type="match status" value="1"/>
</dbReference>
<keyword evidence="4" id="KW-0255">Endonuclease</keyword>
<dbReference type="EMBL" id="MT142443">
    <property type="protein sequence ID" value="QJA80987.1"/>
    <property type="molecule type" value="Genomic_DNA"/>
</dbReference>
<evidence type="ECO:0000313" key="4">
    <source>
        <dbReference type="EMBL" id="QJA80987.1"/>
    </source>
</evidence>
<gene>
    <name evidence="4" type="ORF">MM415A00613_0034</name>
</gene>
<evidence type="ECO:0000256" key="1">
    <source>
        <dbReference type="SAM" id="MobiDB-lite"/>
    </source>
</evidence>
<keyword evidence="4" id="KW-0540">Nuclease</keyword>
<keyword evidence="2" id="KW-1133">Transmembrane helix</keyword>
<dbReference type="GO" id="GO:0008270">
    <property type="term" value="F:zinc ion binding"/>
    <property type="evidence" value="ECO:0007669"/>
    <property type="project" value="InterPro"/>
</dbReference>
<keyword evidence="2" id="KW-0812">Transmembrane</keyword>
<dbReference type="GO" id="GO:0003676">
    <property type="term" value="F:nucleic acid binding"/>
    <property type="evidence" value="ECO:0007669"/>
    <property type="project" value="InterPro"/>
</dbReference>
<evidence type="ECO:0000259" key="3">
    <source>
        <dbReference type="SMART" id="SM00507"/>
    </source>
</evidence>